<dbReference type="Gene3D" id="3.20.20.80">
    <property type="entry name" value="Glycosidases"/>
    <property type="match status" value="1"/>
</dbReference>
<feature type="compositionally biased region" description="Polar residues" evidence="10">
    <location>
        <begin position="388"/>
        <end position="399"/>
    </location>
</feature>
<dbReference type="GO" id="GO:0098552">
    <property type="term" value="C:side of membrane"/>
    <property type="evidence" value="ECO:0007669"/>
    <property type="project" value="UniProtKB-KW"/>
</dbReference>
<dbReference type="SUPFAM" id="SSF51445">
    <property type="entry name" value="(Trans)glycosidases"/>
    <property type="match status" value="1"/>
</dbReference>
<evidence type="ECO:0000313" key="11">
    <source>
        <dbReference type="EMBL" id="RDL38995.1"/>
    </source>
</evidence>
<sequence>MKTFTAIAAFAAAVCATPTPTQPLEARASSSSLTPITVKGNAFFQGSNRFYMRGVDWQPGGSSKLVDPLADKTTCTRDIAKFKTLGLNTVRIYTVDNTANHDECMQELVDAGIYLVLDVNTPLYSINRATPSPSYNSVYLQNIFATIDAFAKYDNVLAFFSGNEVINDDTTTPAAPYVKAVTRDMRQYLGSRGYRQIPVGYSAADVDSNRLEMARYMNCGSDDERSDFFAFNDYSWCDPSSFTTSGWDQKVKNFTGYGLPLFLSEYGCNINTRKFEEVKSLYSKEMSAVYSGGLVYEYSEEGSKYGLVTIAGGKVTDLPDFAMLQKAFAGTSNPTGDGGYNATGGASSCPPKSSTWNVADDSLPAIPEAAAAMMKNGAGKPVGLEGKGSQNAGGTSTGTAKPGSGSVTAVSSGTSTAKSSASSLQGDMDVRPMIVSGIILACSFFGAALI</sequence>
<dbReference type="STRING" id="2656787.A0A370TTZ8"/>
<dbReference type="OrthoDB" id="421038at2759"/>
<dbReference type="Proteomes" id="UP000254866">
    <property type="component" value="Unassembled WGS sequence"/>
</dbReference>
<comment type="caution">
    <text evidence="11">The sequence shown here is derived from an EMBL/GenBank/DDBJ whole genome shotgun (WGS) entry which is preliminary data.</text>
</comment>
<organism evidence="11 12">
    <name type="scientific">Venustampulla echinocandica</name>
    <dbReference type="NCBI Taxonomy" id="2656787"/>
    <lineage>
        <taxon>Eukaryota</taxon>
        <taxon>Fungi</taxon>
        <taxon>Dikarya</taxon>
        <taxon>Ascomycota</taxon>
        <taxon>Pezizomycotina</taxon>
        <taxon>Leotiomycetes</taxon>
        <taxon>Helotiales</taxon>
        <taxon>Pleuroascaceae</taxon>
        <taxon>Venustampulla</taxon>
    </lineage>
</organism>
<keyword evidence="3 9" id="KW-0336">GPI-anchor</keyword>
<keyword evidence="6 9" id="KW-0472">Membrane</keyword>
<gene>
    <name evidence="11" type="ORF">BP5553_03335</name>
</gene>
<reference evidence="11 12" key="1">
    <citation type="journal article" date="2018" name="IMA Fungus">
        <title>IMA Genome-F 9: Draft genome sequence of Annulohypoxylon stygium, Aspergillus mulundensis, Berkeleyomyces basicola (syn. Thielaviopsis basicola), Ceratocystis smalleyi, two Cercospora beticola strains, Coleophoma cylindrospora, Fusarium fracticaudum, Phialophora cf. hyalina, and Morchella septimelata.</title>
        <authorList>
            <person name="Wingfield B.D."/>
            <person name="Bills G.F."/>
            <person name="Dong Y."/>
            <person name="Huang W."/>
            <person name="Nel W.J."/>
            <person name="Swalarsk-Parry B.S."/>
            <person name="Vaghefi N."/>
            <person name="Wilken P.M."/>
            <person name="An Z."/>
            <person name="de Beer Z.W."/>
            <person name="De Vos L."/>
            <person name="Chen L."/>
            <person name="Duong T.A."/>
            <person name="Gao Y."/>
            <person name="Hammerbacher A."/>
            <person name="Kikkert J.R."/>
            <person name="Li Y."/>
            <person name="Li H."/>
            <person name="Li K."/>
            <person name="Li Q."/>
            <person name="Liu X."/>
            <person name="Ma X."/>
            <person name="Naidoo K."/>
            <person name="Pethybridge S.J."/>
            <person name="Sun J."/>
            <person name="Steenkamp E.T."/>
            <person name="van der Nest M.A."/>
            <person name="van Wyk S."/>
            <person name="Wingfield M.J."/>
            <person name="Xiong C."/>
            <person name="Yue Q."/>
            <person name="Zhang X."/>
        </authorList>
    </citation>
    <scope>NUCLEOTIDE SEQUENCE [LARGE SCALE GENOMIC DNA]</scope>
    <source>
        <strain evidence="11 12">BP 5553</strain>
    </source>
</reference>
<evidence type="ECO:0000313" key="12">
    <source>
        <dbReference type="Proteomes" id="UP000254866"/>
    </source>
</evidence>
<accession>A0A370TTZ8</accession>
<feature type="compositionally biased region" description="Low complexity" evidence="10">
    <location>
        <begin position="403"/>
        <end position="423"/>
    </location>
</feature>
<dbReference type="InterPro" id="IPR017853">
    <property type="entry name" value="GH"/>
</dbReference>
<evidence type="ECO:0000256" key="7">
    <source>
        <dbReference type="ARBA" id="ARBA00023180"/>
    </source>
</evidence>
<evidence type="ECO:0000256" key="2">
    <source>
        <dbReference type="ARBA" id="ARBA00007528"/>
    </source>
</evidence>
<feature type="chain" id="PRO_5016478409" description="1,3-beta-glucanosyltransferase" evidence="9">
    <location>
        <begin position="17"/>
        <end position="450"/>
    </location>
</feature>
<comment type="subcellular location">
    <subcellularLocation>
        <location evidence="1 9">Cell membrane</location>
        <topology evidence="1 9">Lipid-anchor</topology>
        <topology evidence="1 9">GPI-anchor</topology>
    </subcellularLocation>
</comment>
<dbReference type="GO" id="GO:0031505">
    <property type="term" value="P:fungal-type cell wall organization"/>
    <property type="evidence" value="ECO:0007669"/>
    <property type="project" value="TreeGrafter"/>
</dbReference>
<name>A0A370TTZ8_9HELO</name>
<dbReference type="GeneID" id="43596184"/>
<keyword evidence="4 9" id="KW-0808">Transferase</keyword>
<evidence type="ECO:0000256" key="1">
    <source>
        <dbReference type="ARBA" id="ARBA00004609"/>
    </source>
</evidence>
<evidence type="ECO:0000256" key="9">
    <source>
        <dbReference type="RuleBase" id="RU361209"/>
    </source>
</evidence>
<dbReference type="Pfam" id="PF03198">
    <property type="entry name" value="Glyco_hydro_72"/>
    <property type="match status" value="1"/>
</dbReference>
<keyword evidence="5 9" id="KW-0732">Signal</keyword>
<comment type="function">
    <text evidence="9">Splits internally a 1,3-beta-glucan molecule and transfers the newly generated reducing end (the donor) to the non-reducing end of another 1,3-beta-glucan molecule (the acceptor) forming a 1,3-beta linkage, resulting in the elongation of 1,3-beta-glucan chains in the cell wall.</text>
</comment>
<evidence type="ECO:0000256" key="8">
    <source>
        <dbReference type="ARBA" id="ARBA00023288"/>
    </source>
</evidence>
<feature type="region of interest" description="Disordered" evidence="10">
    <location>
        <begin position="380"/>
        <end position="424"/>
    </location>
</feature>
<protein>
    <recommendedName>
        <fullName evidence="9">1,3-beta-glucanosyltransferase</fullName>
        <ecNumber evidence="9">2.4.1.-</ecNumber>
    </recommendedName>
</protein>
<dbReference type="AlphaFoldDB" id="A0A370TTZ8"/>
<evidence type="ECO:0000256" key="4">
    <source>
        <dbReference type="ARBA" id="ARBA00022679"/>
    </source>
</evidence>
<dbReference type="RefSeq" id="XP_031871651.1">
    <property type="nucleotide sequence ID" value="XM_032011958.1"/>
</dbReference>
<dbReference type="GO" id="GO:0042124">
    <property type="term" value="F:1,3-beta-glucanosyltransferase activity"/>
    <property type="evidence" value="ECO:0007669"/>
    <property type="project" value="TreeGrafter"/>
</dbReference>
<dbReference type="PANTHER" id="PTHR31468">
    <property type="entry name" value="1,3-BETA-GLUCANOSYLTRANSFERASE GAS1"/>
    <property type="match status" value="1"/>
</dbReference>
<evidence type="ECO:0000256" key="6">
    <source>
        <dbReference type="ARBA" id="ARBA00023136"/>
    </source>
</evidence>
<dbReference type="FunFam" id="3.20.20.80:FF:000032">
    <property type="entry name" value="1,3-beta-glucanosyltransferase"/>
    <property type="match status" value="1"/>
</dbReference>
<keyword evidence="12" id="KW-1185">Reference proteome</keyword>
<dbReference type="EC" id="2.4.1.-" evidence="9"/>
<keyword evidence="7" id="KW-0325">Glycoprotein</keyword>
<dbReference type="GO" id="GO:0005886">
    <property type="term" value="C:plasma membrane"/>
    <property type="evidence" value="ECO:0007669"/>
    <property type="project" value="UniProtKB-SubCell"/>
</dbReference>
<dbReference type="EMBL" id="NPIC01000002">
    <property type="protein sequence ID" value="RDL38995.1"/>
    <property type="molecule type" value="Genomic_DNA"/>
</dbReference>
<proteinExistence type="inferred from homology"/>
<evidence type="ECO:0000256" key="5">
    <source>
        <dbReference type="ARBA" id="ARBA00022729"/>
    </source>
</evidence>
<keyword evidence="8 9" id="KW-0449">Lipoprotein</keyword>
<dbReference type="InterPro" id="IPR004886">
    <property type="entry name" value="Glucanosyltransferase"/>
</dbReference>
<comment type="similarity">
    <text evidence="2 9">Belongs to the glycosyl hydrolase 72 family.</text>
</comment>
<evidence type="ECO:0000256" key="3">
    <source>
        <dbReference type="ARBA" id="ARBA00022622"/>
    </source>
</evidence>
<dbReference type="PANTHER" id="PTHR31468:SF5">
    <property type="entry name" value="1,3-BETA-GLUCANOSYLTRANSFERASE GAS5"/>
    <property type="match status" value="1"/>
</dbReference>
<evidence type="ECO:0000256" key="10">
    <source>
        <dbReference type="SAM" id="MobiDB-lite"/>
    </source>
</evidence>
<dbReference type="GO" id="GO:0071970">
    <property type="term" value="P:fungal-type cell wall (1-&gt;3)-beta-D-glucan biosynthetic process"/>
    <property type="evidence" value="ECO:0007669"/>
    <property type="project" value="TreeGrafter"/>
</dbReference>
<feature type="signal peptide" evidence="9">
    <location>
        <begin position="1"/>
        <end position="16"/>
    </location>
</feature>